<proteinExistence type="predicted"/>
<evidence type="ECO:0000313" key="2">
    <source>
        <dbReference type="Proteomes" id="UP000183995"/>
    </source>
</evidence>
<reference evidence="1 2" key="1">
    <citation type="submission" date="2016-11" db="EMBL/GenBank/DDBJ databases">
        <authorList>
            <person name="Jaros S."/>
            <person name="Januszkiewicz K."/>
            <person name="Wedrychowicz H."/>
        </authorList>
    </citation>
    <scope>NUCLEOTIDE SEQUENCE [LARGE SCALE GENOMIC DNA]</scope>
    <source>
        <strain evidence="1 2">DSM 10068</strain>
    </source>
</reference>
<dbReference type="AlphaFoldDB" id="A0A1M5YTK0"/>
<gene>
    <name evidence="1" type="ORF">SAMN02745823_02833</name>
</gene>
<dbReference type="InterPro" id="IPR023811">
    <property type="entry name" value="CHP04076"/>
</dbReference>
<evidence type="ECO:0000313" key="1">
    <source>
        <dbReference type="EMBL" id="SHI15160.1"/>
    </source>
</evidence>
<organism evidence="1 2">
    <name type="scientific">Sporobacter termitidis DSM 10068</name>
    <dbReference type="NCBI Taxonomy" id="1123282"/>
    <lineage>
        <taxon>Bacteria</taxon>
        <taxon>Bacillati</taxon>
        <taxon>Bacillota</taxon>
        <taxon>Clostridia</taxon>
        <taxon>Eubacteriales</taxon>
        <taxon>Oscillospiraceae</taxon>
        <taxon>Sporobacter</taxon>
    </lineage>
</organism>
<keyword evidence="2" id="KW-1185">Reference proteome</keyword>
<name>A0A1M5YTK0_9FIRM</name>
<dbReference type="EMBL" id="FQXV01000010">
    <property type="protein sequence ID" value="SHI15160.1"/>
    <property type="molecule type" value="Genomic_DNA"/>
</dbReference>
<dbReference type="NCBIfam" id="TIGR04076">
    <property type="entry name" value="TIGR04076 family protein"/>
    <property type="match status" value="1"/>
</dbReference>
<dbReference type="OrthoDB" id="5432414at2"/>
<dbReference type="Proteomes" id="UP000183995">
    <property type="component" value="Unassembled WGS sequence"/>
</dbReference>
<protein>
    <submittedName>
        <fullName evidence="1">TIGR04076 family protein</fullName>
    </submittedName>
</protein>
<dbReference type="STRING" id="1123282.SAMN02745823_02833"/>
<dbReference type="RefSeq" id="WP_073080229.1">
    <property type="nucleotide sequence ID" value="NZ_FQXV01000010.1"/>
</dbReference>
<accession>A0A1M5YTK0</accession>
<sequence>MRKCKITVQKTLYFKDLAERYPPHEKGPCDFLKEGDVFYTAGPHGVDIPEGFCPPAWAAIAQYAHVLAAGGKVYNRDEVHLTACPDGMRPVIFLMEPYED</sequence>